<dbReference type="InterPro" id="IPR051628">
    <property type="entry name" value="LUBAC_E3_Ligases"/>
</dbReference>
<evidence type="ECO:0000259" key="10">
    <source>
        <dbReference type="PROSITE" id="PS51873"/>
    </source>
</evidence>
<sequence>MNFSPEYLQTPVRMVVDSATYQTMGATFSFGPGAELTRLDFQSAGASPGRREFAANQAKLRWEDPARMAMVTLEPVFGSGVDRFKTTIEEMANHSGFEYLRSTKVGSFSLRLGGIPSKAMTSNLVAEAAGQCGTPTNRIGLRFVAETSIGSQFESINGALGSLGRPDTRVFELWNSSPKTKEQGWVEARVTFENETQARQACDWLNRKWQFITEEDVCDITVRAEQHFSLRYEVIDAPPKDARAVKDIQRIAASPARVSEIPACWFAVEFDSPDARALRFIKQRFDWLFAPEIAQEEKVVTLGTVTTEPQVAQESNICPVCTGEAEDPVVNDCGHAYCRECFKLFATGPGTWEANSSLRCFAQTNTREECGHAISLDTLATRNLLQDVLEASSRAFVNKNAAAYRQCATPGCAYLYQLSEKHTQSGSHRCRGCLVVVCTKCGEEHDLSGPCPKPEDDEELAKAFEAIRAARCPACAIPIEKTDGCNHVACRCGSHICWQCKASFGTAGACNGHMLDVHETLGGDMGIGPDGGPVLDEADRRLQEEEYRLAEARADPGRAAFIPLTPDDIDEVLAELARVDGDGRQEEARGNNRGLALDIAIRGLDAALSDADVPMRSWNMEAMMRNLEEARYA</sequence>
<dbReference type="PANTHER" id="PTHR22770:SF13">
    <property type="entry name" value="RING-TYPE DOMAIN-CONTAINING PROTEIN"/>
    <property type="match status" value="1"/>
</dbReference>
<keyword evidence="12" id="KW-1185">Reference proteome</keyword>
<gene>
    <name evidence="11" type="ORF">Cob_v010858</name>
</gene>
<feature type="domain" description="RING-type" evidence="9">
    <location>
        <begin position="318"/>
        <end position="360"/>
    </location>
</feature>
<keyword evidence="3" id="KW-0479">Metal-binding</keyword>
<dbReference type="InterPro" id="IPR001841">
    <property type="entry name" value="Znf_RING"/>
</dbReference>
<evidence type="ECO:0000313" key="11">
    <source>
        <dbReference type="EMBL" id="TDZ16190.1"/>
    </source>
</evidence>
<dbReference type="GO" id="GO:0043161">
    <property type="term" value="P:proteasome-mediated ubiquitin-dependent protein catabolic process"/>
    <property type="evidence" value="ECO:0007669"/>
    <property type="project" value="TreeGrafter"/>
</dbReference>
<keyword evidence="11" id="KW-0547">Nucleotide-binding</keyword>
<evidence type="ECO:0000256" key="6">
    <source>
        <dbReference type="ARBA" id="ARBA00022786"/>
    </source>
</evidence>
<reference evidence="12" key="2">
    <citation type="journal article" date="2019" name="Mol. Plant Microbe Interact.">
        <title>Genome sequence resources for four phytopathogenic fungi from the Colletotrichum orbiculare species complex.</title>
        <authorList>
            <person name="Gan P."/>
            <person name="Tsushima A."/>
            <person name="Narusaka M."/>
            <person name="Narusaka Y."/>
            <person name="Takano Y."/>
            <person name="Kubo Y."/>
            <person name="Shirasu K."/>
        </authorList>
    </citation>
    <scope>GENOME REANNOTATION</scope>
    <source>
        <strain evidence="12">104-T / ATCC 96160 / CBS 514.97 / LARS 414 / MAFF 240422</strain>
    </source>
</reference>
<evidence type="ECO:0000256" key="5">
    <source>
        <dbReference type="ARBA" id="ARBA00022771"/>
    </source>
</evidence>
<dbReference type="GO" id="GO:0043130">
    <property type="term" value="F:ubiquitin binding"/>
    <property type="evidence" value="ECO:0007669"/>
    <property type="project" value="TreeGrafter"/>
</dbReference>
<dbReference type="Pfam" id="PF26200">
    <property type="entry name" value="Rcat_RNF216"/>
    <property type="match status" value="1"/>
</dbReference>
<evidence type="ECO:0000256" key="4">
    <source>
        <dbReference type="ARBA" id="ARBA00022737"/>
    </source>
</evidence>
<dbReference type="Pfam" id="PF01485">
    <property type="entry name" value="IBR"/>
    <property type="match status" value="1"/>
</dbReference>
<dbReference type="EMBL" id="AMCV02000036">
    <property type="protein sequence ID" value="TDZ16190.1"/>
    <property type="molecule type" value="Genomic_DNA"/>
</dbReference>
<proteinExistence type="predicted"/>
<evidence type="ECO:0000256" key="1">
    <source>
        <dbReference type="ARBA" id="ARBA00004906"/>
    </source>
</evidence>
<dbReference type="Pfam" id="PF13445">
    <property type="entry name" value="zf-RING_UBOX"/>
    <property type="match status" value="1"/>
</dbReference>
<dbReference type="Gene3D" id="1.20.120.1750">
    <property type="match status" value="1"/>
</dbReference>
<keyword evidence="11" id="KW-0347">Helicase</keyword>
<dbReference type="PANTHER" id="PTHR22770">
    <property type="entry name" value="UBIQUITIN CONJUGATING ENZYME 7 INTERACTING PROTEIN-RELATED"/>
    <property type="match status" value="1"/>
</dbReference>
<keyword evidence="2" id="KW-0808">Transferase</keyword>
<dbReference type="GO" id="GO:0004386">
    <property type="term" value="F:helicase activity"/>
    <property type="evidence" value="ECO:0007669"/>
    <property type="project" value="UniProtKB-KW"/>
</dbReference>
<reference evidence="12" key="1">
    <citation type="journal article" date="2013" name="New Phytol.">
        <title>Comparative genomic and transcriptomic analyses reveal the hemibiotrophic stage shift of Colletotrichum fungi.</title>
        <authorList>
            <person name="Gan P."/>
            <person name="Ikeda K."/>
            <person name="Irieda H."/>
            <person name="Narusaka M."/>
            <person name="O'Connell R.J."/>
            <person name="Narusaka Y."/>
            <person name="Takano Y."/>
            <person name="Kubo Y."/>
            <person name="Shirasu K."/>
        </authorList>
    </citation>
    <scope>NUCLEOTIDE SEQUENCE [LARGE SCALE GENOMIC DNA]</scope>
    <source>
        <strain evidence="12">104-T / ATCC 96160 / CBS 514.97 / LARS 414 / MAFF 240422</strain>
    </source>
</reference>
<dbReference type="PROSITE" id="PS51873">
    <property type="entry name" value="TRIAD"/>
    <property type="match status" value="1"/>
</dbReference>
<accession>A0A484FCV3</accession>
<keyword evidence="11" id="KW-0067">ATP-binding</keyword>
<protein>
    <submittedName>
        <fullName evidence="11">ATP-dependent RNA helicase DEAH11</fullName>
    </submittedName>
</protein>
<evidence type="ECO:0000256" key="8">
    <source>
        <dbReference type="PROSITE-ProRule" id="PRU00175"/>
    </source>
</evidence>
<dbReference type="GO" id="GO:0000151">
    <property type="term" value="C:ubiquitin ligase complex"/>
    <property type="evidence" value="ECO:0007669"/>
    <property type="project" value="TreeGrafter"/>
</dbReference>
<dbReference type="AlphaFoldDB" id="A0A484FCV3"/>
<name>A0A484FCV3_COLOR</name>
<keyword evidence="6" id="KW-0833">Ubl conjugation pathway</keyword>
<dbReference type="SUPFAM" id="SSF57850">
    <property type="entry name" value="RING/U-box"/>
    <property type="match status" value="2"/>
</dbReference>
<comment type="caution">
    <text evidence="11">The sequence shown here is derived from an EMBL/GenBank/DDBJ whole genome shotgun (WGS) entry which is preliminary data.</text>
</comment>
<feature type="domain" description="RING-type" evidence="10">
    <location>
        <begin position="314"/>
        <end position="524"/>
    </location>
</feature>
<dbReference type="GO" id="GO:0008270">
    <property type="term" value="F:zinc ion binding"/>
    <property type="evidence" value="ECO:0007669"/>
    <property type="project" value="UniProtKB-KW"/>
</dbReference>
<dbReference type="InterPro" id="IPR013083">
    <property type="entry name" value="Znf_RING/FYVE/PHD"/>
</dbReference>
<keyword evidence="5 8" id="KW-0863">Zinc-finger</keyword>
<dbReference type="InterPro" id="IPR044066">
    <property type="entry name" value="TRIAD_supradom"/>
</dbReference>
<keyword evidence="4" id="KW-0677">Repeat</keyword>
<evidence type="ECO:0000256" key="2">
    <source>
        <dbReference type="ARBA" id="ARBA00022679"/>
    </source>
</evidence>
<dbReference type="STRING" id="1213857.A0A484FCV3"/>
<comment type="pathway">
    <text evidence="1">Protein modification; protein ubiquitination.</text>
</comment>
<dbReference type="GO" id="GO:0097039">
    <property type="term" value="P:protein linear polyubiquitination"/>
    <property type="evidence" value="ECO:0007669"/>
    <property type="project" value="TreeGrafter"/>
</dbReference>
<evidence type="ECO:0000256" key="3">
    <source>
        <dbReference type="ARBA" id="ARBA00022723"/>
    </source>
</evidence>
<dbReference type="OrthoDB" id="10009520at2759"/>
<dbReference type="InterPro" id="IPR027370">
    <property type="entry name" value="Znf-RING_euk"/>
</dbReference>
<keyword evidence="7" id="KW-0862">Zinc</keyword>
<dbReference type="CDD" id="cd20335">
    <property type="entry name" value="BRcat_RBR"/>
    <property type="match status" value="1"/>
</dbReference>
<evidence type="ECO:0000256" key="7">
    <source>
        <dbReference type="ARBA" id="ARBA00022833"/>
    </source>
</evidence>
<evidence type="ECO:0000259" key="9">
    <source>
        <dbReference type="PROSITE" id="PS50089"/>
    </source>
</evidence>
<dbReference type="SMART" id="SM00184">
    <property type="entry name" value="RING"/>
    <property type="match status" value="1"/>
</dbReference>
<dbReference type="PROSITE" id="PS50089">
    <property type="entry name" value="ZF_RING_2"/>
    <property type="match status" value="1"/>
</dbReference>
<dbReference type="InterPro" id="IPR002867">
    <property type="entry name" value="IBR_dom"/>
</dbReference>
<dbReference type="GO" id="GO:0004842">
    <property type="term" value="F:ubiquitin-protein transferase activity"/>
    <property type="evidence" value="ECO:0007669"/>
    <property type="project" value="TreeGrafter"/>
</dbReference>
<organism evidence="11 12">
    <name type="scientific">Colletotrichum orbiculare (strain 104-T / ATCC 96160 / CBS 514.97 / LARS 414 / MAFF 240422)</name>
    <name type="common">Cucumber anthracnose fungus</name>
    <name type="synonym">Colletotrichum lagenarium</name>
    <dbReference type="NCBI Taxonomy" id="1213857"/>
    <lineage>
        <taxon>Eukaryota</taxon>
        <taxon>Fungi</taxon>
        <taxon>Dikarya</taxon>
        <taxon>Ascomycota</taxon>
        <taxon>Pezizomycotina</taxon>
        <taxon>Sordariomycetes</taxon>
        <taxon>Hypocreomycetidae</taxon>
        <taxon>Glomerellales</taxon>
        <taxon>Glomerellaceae</taxon>
        <taxon>Colletotrichum</taxon>
        <taxon>Colletotrichum orbiculare species complex</taxon>
    </lineage>
</organism>
<dbReference type="Proteomes" id="UP000014480">
    <property type="component" value="Unassembled WGS sequence"/>
</dbReference>
<keyword evidence="11" id="KW-0378">Hydrolase</keyword>
<dbReference type="Gene3D" id="3.30.40.10">
    <property type="entry name" value="Zinc/RING finger domain, C3HC4 (zinc finger)"/>
    <property type="match status" value="1"/>
</dbReference>
<evidence type="ECO:0000313" key="12">
    <source>
        <dbReference type="Proteomes" id="UP000014480"/>
    </source>
</evidence>